<dbReference type="AlphaFoldDB" id="A0A2G9XEJ7"/>
<sequence length="102" mass="10567">MTKCNTNTAEIGELGCVLGNGLEALFIAIGFFAGLNVILSGIKLATSQGDPKTLASAKARFTWAILGFIIAIGVIAILRLVGGFVGYDLSPGALNLDTNLLR</sequence>
<evidence type="ECO:0000313" key="2">
    <source>
        <dbReference type="EMBL" id="PIP04711.1"/>
    </source>
</evidence>
<dbReference type="Proteomes" id="UP000231388">
    <property type="component" value="Unassembled WGS sequence"/>
</dbReference>
<reference evidence="2 3" key="1">
    <citation type="submission" date="2017-09" db="EMBL/GenBank/DDBJ databases">
        <title>Depth-based differentiation of microbial function through sediment-hosted aquifers and enrichment of novel symbionts in the deep terrestrial subsurface.</title>
        <authorList>
            <person name="Probst A.J."/>
            <person name="Ladd B."/>
            <person name="Jarett J.K."/>
            <person name="Geller-Mcgrath D.E."/>
            <person name="Sieber C.M."/>
            <person name="Emerson J.B."/>
            <person name="Anantharaman K."/>
            <person name="Thomas B.C."/>
            <person name="Malmstrom R."/>
            <person name="Stieglmeier M."/>
            <person name="Klingl A."/>
            <person name="Woyke T."/>
            <person name="Ryan C.M."/>
            <person name="Banfield J.F."/>
        </authorList>
    </citation>
    <scope>NUCLEOTIDE SEQUENCE [LARGE SCALE GENOMIC DNA]</scope>
    <source>
        <strain evidence="2">CG23_combo_of_CG06-09_8_20_14_all_40_14</strain>
    </source>
</reference>
<gene>
    <name evidence="2" type="ORF">COX53_00980</name>
</gene>
<evidence type="ECO:0000313" key="3">
    <source>
        <dbReference type="Proteomes" id="UP000231388"/>
    </source>
</evidence>
<feature type="transmembrane region" description="Helical" evidence="1">
    <location>
        <begin position="24"/>
        <end position="42"/>
    </location>
</feature>
<dbReference type="EMBL" id="PCQY01000013">
    <property type="protein sequence ID" value="PIP04711.1"/>
    <property type="molecule type" value="Genomic_DNA"/>
</dbReference>
<protein>
    <submittedName>
        <fullName evidence="2">Uncharacterized protein</fullName>
    </submittedName>
</protein>
<keyword evidence="1" id="KW-0472">Membrane</keyword>
<keyword evidence="1" id="KW-0812">Transmembrane</keyword>
<evidence type="ECO:0000256" key="1">
    <source>
        <dbReference type="SAM" id="Phobius"/>
    </source>
</evidence>
<feature type="transmembrane region" description="Helical" evidence="1">
    <location>
        <begin position="63"/>
        <end position="87"/>
    </location>
</feature>
<proteinExistence type="predicted"/>
<keyword evidence="1" id="KW-1133">Transmembrane helix</keyword>
<accession>A0A2G9XEJ7</accession>
<organism evidence="2 3">
    <name type="scientific">candidate division WWE3 bacterium CG23_combo_of_CG06-09_8_20_14_all_40_14</name>
    <dbReference type="NCBI Taxonomy" id="1975095"/>
    <lineage>
        <taxon>Bacteria</taxon>
        <taxon>Katanobacteria</taxon>
    </lineage>
</organism>
<name>A0A2G9XEJ7_UNCKA</name>
<comment type="caution">
    <text evidence="2">The sequence shown here is derived from an EMBL/GenBank/DDBJ whole genome shotgun (WGS) entry which is preliminary data.</text>
</comment>